<evidence type="ECO:0000256" key="3">
    <source>
        <dbReference type="ARBA" id="ARBA00022553"/>
    </source>
</evidence>
<dbReference type="FunFam" id="3.30.565.10:FF:000006">
    <property type="entry name" value="Sensor histidine kinase WalK"/>
    <property type="match status" value="1"/>
</dbReference>
<dbReference type="PANTHER" id="PTHR43547">
    <property type="entry name" value="TWO-COMPONENT HISTIDINE KINASE"/>
    <property type="match status" value="1"/>
</dbReference>
<dbReference type="SMART" id="SM00387">
    <property type="entry name" value="HATPase_c"/>
    <property type="match status" value="1"/>
</dbReference>
<keyword evidence="3 6" id="KW-0597">Phosphoprotein</keyword>
<organism evidence="11 12">
    <name type="scientific">Paraglaciecola chathamensis S18K6</name>
    <dbReference type="NCBI Taxonomy" id="1127672"/>
    <lineage>
        <taxon>Bacteria</taxon>
        <taxon>Pseudomonadati</taxon>
        <taxon>Pseudomonadota</taxon>
        <taxon>Gammaproteobacteria</taxon>
        <taxon>Alteromonadales</taxon>
        <taxon>Alteromonadaceae</taxon>
        <taxon>Paraglaciecola</taxon>
    </lineage>
</organism>
<dbReference type="InterPro" id="IPR035965">
    <property type="entry name" value="PAS-like_dom_sf"/>
</dbReference>
<dbReference type="InterPro" id="IPR036890">
    <property type="entry name" value="HATPase_C_sf"/>
</dbReference>
<evidence type="ECO:0000259" key="9">
    <source>
        <dbReference type="PROSITE" id="PS50112"/>
    </source>
</evidence>
<feature type="domain" description="PAS" evidence="9">
    <location>
        <begin position="1"/>
        <end position="51"/>
    </location>
</feature>
<dbReference type="InterPro" id="IPR001610">
    <property type="entry name" value="PAC"/>
</dbReference>
<dbReference type="InterPro" id="IPR000014">
    <property type="entry name" value="PAS"/>
</dbReference>
<evidence type="ECO:0000256" key="5">
    <source>
        <dbReference type="ARBA" id="ARBA00022777"/>
    </source>
</evidence>
<dbReference type="PROSITE" id="PS50110">
    <property type="entry name" value="RESPONSE_REGULATORY"/>
    <property type="match status" value="1"/>
</dbReference>
<dbReference type="RefSeq" id="WP_007986320.1">
    <property type="nucleotide sequence ID" value="NZ_BAEM01000022.1"/>
</dbReference>
<proteinExistence type="predicted"/>
<dbReference type="InterPro" id="IPR000700">
    <property type="entry name" value="PAS-assoc_C"/>
</dbReference>
<dbReference type="InterPro" id="IPR003661">
    <property type="entry name" value="HisK_dim/P_dom"/>
</dbReference>
<dbReference type="InterPro" id="IPR005467">
    <property type="entry name" value="His_kinase_dom"/>
</dbReference>
<dbReference type="SUPFAM" id="SSF55785">
    <property type="entry name" value="PYP-like sensor domain (PAS domain)"/>
    <property type="match status" value="2"/>
</dbReference>
<dbReference type="SUPFAM" id="SSF52172">
    <property type="entry name" value="CheY-like"/>
    <property type="match status" value="1"/>
</dbReference>
<dbReference type="EMBL" id="BAEM01000022">
    <property type="protein sequence ID" value="GAC09317.1"/>
    <property type="molecule type" value="Genomic_DNA"/>
</dbReference>
<dbReference type="Pfam" id="PF00512">
    <property type="entry name" value="HisKA"/>
    <property type="match status" value="1"/>
</dbReference>
<dbReference type="InterPro" id="IPR001789">
    <property type="entry name" value="Sig_transdc_resp-reg_receiver"/>
</dbReference>
<protein>
    <recommendedName>
        <fullName evidence="2">histidine kinase</fullName>
        <ecNumber evidence="2">2.7.13.3</ecNumber>
    </recommendedName>
</protein>
<dbReference type="PROSITE" id="PS50113">
    <property type="entry name" value="PAC"/>
    <property type="match status" value="1"/>
</dbReference>
<evidence type="ECO:0000313" key="12">
    <source>
        <dbReference type="Proteomes" id="UP000006320"/>
    </source>
</evidence>
<dbReference type="InterPro" id="IPR003594">
    <property type="entry name" value="HATPase_dom"/>
</dbReference>
<evidence type="ECO:0000256" key="6">
    <source>
        <dbReference type="PROSITE-ProRule" id="PRU00169"/>
    </source>
</evidence>
<dbReference type="Pfam" id="PF02518">
    <property type="entry name" value="HATPase_c"/>
    <property type="match status" value="1"/>
</dbReference>
<dbReference type="PRINTS" id="PR00344">
    <property type="entry name" value="BCTRLSENSOR"/>
</dbReference>
<dbReference type="Gene3D" id="1.10.287.130">
    <property type="match status" value="1"/>
</dbReference>
<dbReference type="SUPFAM" id="SSF47384">
    <property type="entry name" value="Homodimeric domain of signal transducing histidine kinase"/>
    <property type="match status" value="1"/>
</dbReference>
<dbReference type="EC" id="2.7.13.3" evidence="2"/>
<evidence type="ECO:0000256" key="4">
    <source>
        <dbReference type="ARBA" id="ARBA00022679"/>
    </source>
</evidence>
<feature type="modified residue" description="4-aspartylphosphate" evidence="6">
    <location>
        <position position="584"/>
    </location>
</feature>
<comment type="catalytic activity">
    <reaction evidence="1">
        <text>ATP + protein L-histidine = ADP + protein N-phospho-L-histidine.</text>
        <dbReference type="EC" id="2.7.13.3"/>
    </reaction>
</comment>
<dbReference type="SMART" id="SM00091">
    <property type="entry name" value="PAS"/>
    <property type="match status" value="2"/>
</dbReference>
<reference evidence="11 12" key="1">
    <citation type="journal article" date="2017" name="Antonie Van Leeuwenhoek">
        <title>Rhizobium rhizosphaerae sp. nov., a novel species isolated from rice rhizosphere.</title>
        <authorList>
            <person name="Zhao J.J."/>
            <person name="Zhang J."/>
            <person name="Zhang R.J."/>
            <person name="Zhang C.W."/>
            <person name="Yin H.Q."/>
            <person name="Zhang X.X."/>
        </authorList>
    </citation>
    <scope>NUCLEOTIDE SEQUENCE [LARGE SCALE GENOMIC DNA]</scope>
    <source>
        <strain evidence="11 12">S18K6</strain>
    </source>
</reference>
<name>A0AAV3UVZ8_9ALTE</name>
<evidence type="ECO:0000313" key="11">
    <source>
        <dbReference type="EMBL" id="GAC09317.1"/>
    </source>
</evidence>
<dbReference type="Pfam" id="PF08447">
    <property type="entry name" value="PAS_3"/>
    <property type="match status" value="1"/>
</dbReference>
<feature type="domain" description="Response regulatory" evidence="8">
    <location>
        <begin position="535"/>
        <end position="651"/>
    </location>
</feature>
<dbReference type="InterPro" id="IPR004358">
    <property type="entry name" value="Sig_transdc_His_kin-like_C"/>
</dbReference>
<dbReference type="InterPro" id="IPR013655">
    <property type="entry name" value="PAS_fold_3"/>
</dbReference>
<dbReference type="Pfam" id="PF00072">
    <property type="entry name" value="Response_reg"/>
    <property type="match status" value="1"/>
</dbReference>
<evidence type="ECO:0000259" key="8">
    <source>
        <dbReference type="PROSITE" id="PS50110"/>
    </source>
</evidence>
<dbReference type="PANTHER" id="PTHR43547:SF2">
    <property type="entry name" value="HYBRID SIGNAL TRANSDUCTION HISTIDINE KINASE C"/>
    <property type="match status" value="1"/>
</dbReference>
<feature type="domain" description="PAC" evidence="10">
    <location>
        <begin position="221"/>
        <end position="273"/>
    </location>
</feature>
<dbReference type="PROSITE" id="PS50112">
    <property type="entry name" value="PAS"/>
    <property type="match status" value="2"/>
</dbReference>
<dbReference type="PROSITE" id="PS50109">
    <property type="entry name" value="HIS_KIN"/>
    <property type="match status" value="1"/>
</dbReference>
<keyword evidence="4" id="KW-0808">Transferase</keyword>
<feature type="domain" description="PAS" evidence="9">
    <location>
        <begin position="146"/>
        <end position="218"/>
    </location>
</feature>
<dbReference type="Proteomes" id="UP000006320">
    <property type="component" value="Unassembled WGS sequence"/>
</dbReference>
<dbReference type="GO" id="GO:0005886">
    <property type="term" value="C:plasma membrane"/>
    <property type="evidence" value="ECO:0007669"/>
    <property type="project" value="UniProtKB-ARBA"/>
</dbReference>
<evidence type="ECO:0000259" key="7">
    <source>
        <dbReference type="PROSITE" id="PS50109"/>
    </source>
</evidence>
<accession>A0AAV3UVZ8</accession>
<evidence type="ECO:0000256" key="2">
    <source>
        <dbReference type="ARBA" id="ARBA00012438"/>
    </source>
</evidence>
<dbReference type="CDD" id="cd17580">
    <property type="entry name" value="REC_2_DhkD-like"/>
    <property type="match status" value="1"/>
</dbReference>
<evidence type="ECO:0000259" key="10">
    <source>
        <dbReference type="PROSITE" id="PS50113"/>
    </source>
</evidence>
<dbReference type="Gene3D" id="3.40.50.2300">
    <property type="match status" value="1"/>
</dbReference>
<comment type="caution">
    <text evidence="11">The sequence shown here is derived from an EMBL/GenBank/DDBJ whole genome shotgun (WGS) entry which is preliminary data.</text>
</comment>
<dbReference type="Gene3D" id="3.30.450.20">
    <property type="entry name" value="PAS domain"/>
    <property type="match status" value="2"/>
</dbReference>
<dbReference type="GO" id="GO:0000155">
    <property type="term" value="F:phosphorelay sensor kinase activity"/>
    <property type="evidence" value="ECO:0007669"/>
    <property type="project" value="InterPro"/>
</dbReference>
<dbReference type="InterPro" id="IPR011006">
    <property type="entry name" value="CheY-like_superfamily"/>
</dbReference>
<dbReference type="SMART" id="SM00388">
    <property type="entry name" value="HisKA"/>
    <property type="match status" value="1"/>
</dbReference>
<dbReference type="CDD" id="cd00130">
    <property type="entry name" value="PAS"/>
    <property type="match status" value="2"/>
</dbReference>
<evidence type="ECO:0000256" key="1">
    <source>
        <dbReference type="ARBA" id="ARBA00000085"/>
    </source>
</evidence>
<dbReference type="NCBIfam" id="TIGR00229">
    <property type="entry name" value="sensory_box"/>
    <property type="match status" value="2"/>
</dbReference>
<dbReference type="Pfam" id="PF13426">
    <property type="entry name" value="PAS_9"/>
    <property type="match status" value="1"/>
</dbReference>
<keyword evidence="5" id="KW-0418">Kinase</keyword>
<sequence length="657" mass="73192">MDLAYLFEHAPCGLVTAQTDGTILRANATFCGWLGYSLDEIVDKRKIQELFTIGGRFFHHTHWAPLLQLQGSVSEVQIDIKAKNGSVLPMLINGSRHQQGEIRFDQLAFFLATERKNYERELITARKSVEESLASLRTTQEKLQESRDMLGIALRSARMGVWSQNLIADQIWWSPELQQLIGHSDNEYWESSQAFYQIIHPDDRSQFIAEIEKAIESKSDYNVQFRIRHKNDSWLTMETRGHATYTDEDQALSIVGIIMDISDRKAAEEQLNALNQQLSIADRRKDEFLATLGHELRNPLAPICNVLEIMRAKETDDTFMHWSRDMIERHVSQLTHLVDDLLEASRISQGRLSLRTEPINIDDAVQNAVESVQDLMKSSEHNLTVNKPQHPIIIDADATRITQIIVNLLTNAGKYTPKGGDILLNVFKQENQAIVSVKDTGIGIPAEQLTNVFNMFSQLTPALDKAQGGLGIGLSLVHGLVKLHGGNIVALSDGENQGSEFIVSLPIVTNPQEALPKGERAEDGQKDPNIANHLRILIIEDNVDAAESLSFLLEFNGHTTRVAYDGASGLSAAEEFRPNVVLLDIGLPDLNGYQVAGKIRETSWGKDIFLIAATGWGQDKDKALAQGAGFDRHLVKPIDYSELTALLSIAVLTTAND</sequence>
<gene>
    <name evidence="11" type="ORF">GCHA_1358</name>
</gene>
<feature type="domain" description="Histidine kinase" evidence="7">
    <location>
        <begin position="291"/>
        <end position="509"/>
    </location>
</feature>
<dbReference type="CDD" id="cd00082">
    <property type="entry name" value="HisKA"/>
    <property type="match status" value="1"/>
</dbReference>
<dbReference type="Gene3D" id="3.30.565.10">
    <property type="entry name" value="Histidine kinase-like ATPase, C-terminal domain"/>
    <property type="match status" value="1"/>
</dbReference>
<dbReference type="SUPFAM" id="SSF55874">
    <property type="entry name" value="ATPase domain of HSP90 chaperone/DNA topoisomerase II/histidine kinase"/>
    <property type="match status" value="1"/>
</dbReference>
<dbReference type="SMART" id="SM00086">
    <property type="entry name" value="PAC"/>
    <property type="match status" value="1"/>
</dbReference>
<dbReference type="InterPro" id="IPR036097">
    <property type="entry name" value="HisK_dim/P_sf"/>
</dbReference>
<dbReference type="AlphaFoldDB" id="A0AAV3UVZ8"/>
<dbReference type="SMART" id="SM00448">
    <property type="entry name" value="REC"/>
    <property type="match status" value="1"/>
</dbReference>